<protein>
    <submittedName>
        <fullName evidence="4">Transcriptional regulatory</fullName>
    </submittedName>
</protein>
<keyword evidence="1" id="KW-0539">Nucleus</keyword>
<feature type="compositionally biased region" description="Polar residues" evidence="2">
    <location>
        <begin position="413"/>
        <end position="423"/>
    </location>
</feature>
<dbReference type="Proteomes" id="UP001296104">
    <property type="component" value="Unassembled WGS sequence"/>
</dbReference>
<dbReference type="SUPFAM" id="SSF57701">
    <property type="entry name" value="Zn2/Cys6 DNA-binding domain"/>
    <property type="match status" value="1"/>
</dbReference>
<proteinExistence type="predicted"/>
<dbReference type="SMART" id="SM00066">
    <property type="entry name" value="GAL4"/>
    <property type="match status" value="1"/>
</dbReference>
<evidence type="ECO:0000256" key="2">
    <source>
        <dbReference type="SAM" id="MobiDB-lite"/>
    </source>
</evidence>
<feature type="domain" description="Zn(2)-C6 fungal-type" evidence="3">
    <location>
        <begin position="87"/>
        <end position="123"/>
    </location>
</feature>
<feature type="compositionally biased region" description="Polar residues" evidence="2">
    <location>
        <begin position="433"/>
        <end position="443"/>
    </location>
</feature>
<feature type="compositionally biased region" description="Polar residues" evidence="2">
    <location>
        <begin position="456"/>
        <end position="467"/>
    </location>
</feature>
<evidence type="ECO:0000313" key="5">
    <source>
        <dbReference type="Proteomes" id="UP001296104"/>
    </source>
</evidence>
<feature type="region of interest" description="Disordered" evidence="2">
    <location>
        <begin position="396"/>
        <end position="487"/>
    </location>
</feature>
<dbReference type="GO" id="GO:0008270">
    <property type="term" value="F:zinc ion binding"/>
    <property type="evidence" value="ECO:0007669"/>
    <property type="project" value="InterPro"/>
</dbReference>
<feature type="compositionally biased region" description="Polar residues" evidence="2">
    <location>
        <begin position="475"/>
        <end position="485"/>
    </location>
</feature>
<keyword evidence="5" id="KW-1185">Reference proteome</keyword>
<dbReference type="CDD" id="cd00067">
    <property type="entry name" value="GAL4"/>
    <property type="match status" value="1"/>
</dbReference>
<dbReference type="PROSITE" id="PS50048">
    <property type="entry name" value="ZN2_CY6_FUNGAL_2"/>
    <property type="match status" value="1"/>
</dbReference>
<organism evidence="4 5">
    <name type="scientific">Lecanosticta acicola</name>
    <dbReference type="NCBI Taxonomy" id="111012"/>
    <lineage>
        <taxon>Eukaryota</taxon>
        <taxon>Fungi</taxon>
        <taxon>Dikarya</taxon>
        <taxon>Ascomycota</taxon>
        <taxon>Pezizomycotina</taxon>
        <taxon>Dothideomycetes</taxon>
        <taxon>Dothideomycetidae</taxon>
        <taxon>Mycosphaerellales</taxon>
        <taxon>Mycosphaerellaceae</taxon>
        <taxon>Lecanosticta</taxon>
    </lineage>
</organism>
<dbReference type="InterPro" id="IPR036864">
    <property type="entry name" value="Zn2-C6_fun-type_DNA-bd_sf"/>
</dbReference>
<feature type="compositionally biased region" description="Low complexity" evidence="2">
    <location>
        <begin position="396"/>
        <end position="409"/>
    </location>
</feature>
<dbReference type="EMBL" id="CAVMBE010000001">
    <property type="protein sequence ID" value="CAK3764856.1"/>
    <property type="molecule type" value="Genomic_DNA"/>
</dbReference>
<name>A0AAI8VV07_9PEZI</name>
<evidence type="ECO:0000256" key="1">
    <source>
        <dbReference type="ARBA" id="ARBA00023242"/>
    </source>
</evidence>
<accession>A0AAI8VV07</accession>
<dbReference type="InterPro" id="IPR001138">
    <property type="entry name" value="Zn2Cys6_DnaBD"/>
</dbReference>
<gene>
    <name evidence="4" type="ORF">LECACI_7A000348</name>
</gene>
<sequence length="531" mass="57426">MTMTQSYYGGEFDAITRGNHRAPTAAHYDRPLPYTQYNHNYYESPHPELRPDYSARAGMRAAIHEHAGDIMPPGMPPGHSRRRIQVACSRCRRRKIKCTGDPGDGSGCSACRSAGADKNACTFIRVGSHQLPVPAVDMIPASTLPASNANVPAYGADATVGAYDTSLYQSQNQHRPSLPTLQTRTAYPEYDNYNTSPLDEYTYASSTVPRQSVSSAYNTGNFRPWTSGSVSAPVTSTSMYYEPGAAFSFGDLHAAGPFPSTPTGRLPSVTAEAFSSLNMASLHSSLPTQTVQERRLPVPYTQSYQQSSFSTADVPQIRPLGSVPEQQPRVHISGIHSRHGMPWSHDGAQERAVSRSGSMNSISAAQYHGLPMATAGAATNSSLMTEPILGYQFGATSSSPAVSPTSGPALSESFPNTSSTSTMPGMLAPFSSLRASYSNYTGNDDQQPPRPSSSREAASTSLYSYSSGVDKYESRQSPPDETPTPQHRYAQLRHPQPQHAASLDELRRRASHDQRAATAHRMSVSNLNARY</sequence>
<dbReference type="Gene3D" id="4.10.240.10">
    <property type="entry name" value="Zn(2)-C6 fungal-type DNA-binding domain"/>
    <property type="match status" value="1"/>
</dbReference>
<evidence type="ECO:0000259" key="3">
    <source>
        <dbReference type="PROSITE" id="PS50048"/>
    </source>
</evidence>
<evidence type="ECO:0000313" key="4">
    <source>
        <dbReference type="EMBL" id="CAK3764856.1"/>
    </source>
</evidence>
<comment type="caution">
    <text evidence="4">The sequence shown here is derived from an EMBL/GenBank/DDBJ whole genome shotgun (WGS) entry which is preliminary data.</text>
</comment>
<feature type="region of interest" description="Disordered" evidence="2">
    <location>
        <begin position="507"/>
        <end position="531"/>
    </location>
</feature>
<reference evidence="4" key="1">
    <citation type="submission" date="2023-11" db="EMBL/GenBank/DDBJ databases">
        <authorList>
            <person name="Alioto T."/>
            <person name="Alioto T."/>
            <person name="Gomez Garrido J."/>
        </authorList>
    </citation>
    <scope>NUCLEOTIDE SEQUENCE</scope>
</reference>
<dbReference type="Pfam" id="PF00172">
    <property type="entry name" value="Zn_clus"/>
    <property type="match status" value="1"/>
</dbReference>
<dbReference type="GO" id="GO:0000981">
    <property type="term" value="F:DNA-binding transcription factor activity, RNA polymerase II-specific"/>
    <property type="evidence" value="ECO:0007669"/>
    <property type="project" value="InterPro"/>
</dbReference>
<dbReference type="AlphaFoldDB" id="A0AAI8VV07"/>